<sequence length="582" mass="63002">MESSRGSKAISPLSPIQPAPSFLLPPNPPYATLRSYIPNRPFLTFVPTLIASFPRRFYNLNRWVPFGVCYAMKRAGSKGVLESSSSSSKKTTRRQKKPPTSSLEELELPNSAMNKIQEVHDIARDVFSAATPGFVPSPLAEANLTKLLDTLKLEDFGLDASMPYFRADPQGHPKVTYVHFGDDSLNFSFGVFCLPQSAVIPLHDHLGMTVFSKILHGSMHIKSYDWVKTPNGKNRICREIDGAHFAKVRTNTIYDDSSKTTVLYPESGGNLHCFTAETACAVLDVMGPPYSSVEGRDCSYYGVCPSPRGVSRRITDELSDWLRKERCTFNMNAVLVKPSHSQCVFVAFGLNQKGEYSLSRPLSARPPQEHVGNLGHGFLIAGGTHARAPHRHVKDGRGRRETSLSIVVLHARRARRPGEEGRWMLAGSMGKVVGLEKLAGFLRPTMPEKGEGRATDGGRGPALSGAGRGPGCSRARSAPPAVPLSRADSTPLSSPSLAPAKAVAPDLAVLTPAPSPCCRPSRPPPPTSIAFPSSCADSFRCSRHTVLLTDSPPGAVQLEPLLDHPAGRRRSGRPVGRSTTST</sequence>
<evidence type="ECO:0000256" key="5">
    <source>
        <dbReference type="ARBA" id="ARBA00023002"/>
    </source>
</evidence>
<dbReference type="GO" id="GO:0046872">
    <property type="term" value="F:metal ion binding"/>
    <property type="evidence" value="ECO:0007669"/>
    <property type="project" value="UniProtKB-KW"/>
</dbReference>
<dbReference type="AlphaFoldDB" id="A0A0D3EQM9"/>
<dbReference type="Pfam" id="PF07847">
    <property type="entry name" value="PCO_ADO"/>
    <property type="match status" value="1"/>
</dbReference>
<dbReference type="GO" id="GO:0017172">
    <property type="term" value="F:cysteine dioxygenase activity"/>
    <property type="evidence" value="ECO:0007669"/>
    <property type="project" value="UniProtKB-EC"/>
</dbReference>
<keyword evidence="4" id="KW-0479">Metal-binding</keyword>
<dbReference type="EC" id="1.13.11.20" evidence="3"/>
<dbReference type="GO" id="GO:0070483">
    <property type="term" value="P:detection of hypoxia"/>
    <property type="evidence" value="ECO:0007669"/>
    <property type="project" value="UniProtKB-ARBA"/>
</dbReference>
<dbReference type="InterPro" id="IPR012864">
    <property type="entry name" value="PCO/ADO"/>
</dbReference>
<comment type="similarity">
    <text evidence="2">Belongs to the cysteine dioxygenase family.</text>
</comment>
<protein>
    <recommendedName>
        <fullName evidence="3">cysteine dioxygenase</fullName>
        <ecNumber evidence="3">1.13.11.20</ecNumber>
    </recommendedName>
</protein>
<feature type="compositionally biased region" description="Gly residues" evidence="8">
    <location>
        <begin position="457"/>
        <end position="470"/>
    </location>
</feature>
<evidence type="ECO:0000256" key="2">
    <source>
        <dbReference type="ARBA" id="ARBA00006622"/>
    </source>
</evidence>
<dbReference type="EnsemblPlants" id="OBART01G20990.1">
    <property type="protein sequence ID" value="OBART01G20990.1"/>
    <property type="gene ID" value="OBART01G20990"/>
</dbReference>
<feature type="region of interest" description="Disordered" evidence="8">
    <location>
        <begin position="443"/>
        <end position="499"/>
    </location>
</feature>
<accession>A0A0D3EQM9</accession>
<dbReference type="InterPro" id="IPR014710">
    <property type="entry name" value="RmlC-like_jellyroll"/>
</dbReference>
<evidence type="ECO:0000313" key="10">
    <source>
        <dbReference type="Proteomes" id="UP000026960"/>
    </source>
</evidence>
<keyword evidence="10" id="KW-1185">Reference proteome</keyword>
<evidence type="ECO:0000256" key="4">
    <source>
        <dbReference type="ARBA" id="ARBA00022723"/>
    </source>
</evidence>
<evidence type="ECO:0000256" key="3">
    <source>
        <dbReference type="ARBA" id="ARBA00013133"/>
    </source>
</evidence>
<proteinExistence type="inferred from homology"/>
<comment type="catalytic activity">
    <reaction evidence="7">
        <text>L-cysteine + O2 = 3-sulfino-L-alanine + H(+)</text>
        <dbReference type="Rhea" id="RHEA:20441"/>
        <dbReference type="ChEBI" id="CHEBI:15378"/>
        <dbReference type="ChEBI" id="CHEBI:15379"/>
        <dbReference type="ChEBI" id="CHEBI:35235"/>
        <dbReference type="ChEBI" id="CHEBI:61085"/>
        <dbReference type="EC" id="1.13.11.20"/>
    </reaction>
    <physiologicalReaction direction="left-to-right" evidence="7">
        <dbReference type="Rhea" id="RHEA:20442"/>
    </physiologicalReaction>
</comment>
<organism evidence="9">
    <name type="scientific">Oryza barthii</name>
    <dbReference type="NCBI Taxonomy" id="65489"/>
    <lineage>
        <taxon>Eukaryota</taxon>
        <taxon>Viridiplantae</taxon>
        <taxon>Streptophyta</taxon>
        <taxon>Embryophyta</taxon>
        <taxon>Tracheophyta</taxon>
        <taxon>Spermatophyta</taxon>
        <taxon>Magnoliopsida</taxon>
        <taxon>Liliopsida</taxon>
        <taxon>Poales</taxon>
        <taxon>Poaceae</taxon>
        <taxon>BOP clade</taxon>
        <taxon>Oryzoideae</taxon>
        <taxon>Oryzeae</taxon>
        <taxon>Oryzinae</taxon>
        <taxon>Oryza</taxon>
    </lineage>
</organism>
<feature type="compositionally biased region" description="Basic and acidic residues" evidence="8">
    <location>
        <begin position="446"/>
        <end position="456"/>
    </location>
</feature>
<dbReference type="SUPFAM" id="SSF51182">
    <property type="entry name" value="RmlC-like cupins"/>
    <property type="match status" value="1"/>
</dbReference>
<feature type="compositionally biased region" description="Low complexity" evidence="8">
    <location>
        <begin position="489"/>
        <end position="499"/>
    </location>
</feature>
<dbReference type="eggNOG" id="KOG4281">
    <property type="taxonomic scope" value="Eukaryota"/>
</dbReference>
<dbReference type="PANTHER" id="PTHR22966:SF1">
    <property type="entry name" value="PLANT CYSTEINE OXIDASE 1"/>
    <property type="match status" value="1"/>
</dbReference>
<name>A0A0D3EQM9_9ORYZ</name>
<keyword evidence="6" id="KW-0408">Iron</keyword>
<evidence type="ECO:0000256" key="6">
    <source>
        <dbReference type="ARBA" id="ARBA00023004"/>
    </source>
</evidence>
<feature type="compositionally biased region" description="Low complexity" evidence="8">
    <location>
        <begin position="573"/>
        <end position="582"/>
    </location>
</feature>
<evidence type="ECO:0000313" key="9">
    <source>
        <dbReference type="EnsemblPlants" id="OBART01G20990.1"/>
    </source>
</evidence>
<dbReference type="PANTHER" id="PTHR22966">
    <property type="entry name" value="2-AMINOETHANETHIOL DIOXYGENASE"/>
    <property type="match status" value="1"/>
</dbReference>
<reference evidence="9" key="2">
    <citation type="submission" date="2015-03" db="UniProtKB">
        <authorList>
            <consortium name="EnsemblPlants"/>
        </authorList>
    </citation>
    <scope>IDENTIFICATION</scope>
</reference>
<dbReference type="HOGENOM" id="CLU_505683_0_0_1"/>
<feature type="region of interest" description="Disordered" evidence="8">
    <location>
        <begin position="80"/>
        <end position="104"/>
    </location>
</feature>
<dbReference type="InterPro" id="IPR011051">
    <property type="entry name" value="RmlC_Cupin_sf"/>
</dbReference>
<dbReference type="Gramene" id="OBART01G20990.1">
    <property type="protein sequence ID" value="OBART01G20990.1"/>
    <property type="gene ID" value="OBART01G20990"/>
</dbReference>
<dbReference type="CDD" id="cd20289">
    <property type="entry name" value="cupin_ADO"/>
    <property type="match status" value="1"/>
</dbReference>
<evidence type="ECO:0000256" key="8">
    <source>
        <dbReference type="SAM" id="MobiDB-lite"/>
    </source>
</evidence>
<keyword evidence="5" id="KW-0560">Oxidoreductase</keyword>
<comment type="cofactor">
    <cofactor evidence="1">
        <name>Fe(2+)</name>
        <dbReference type="ChEBI" id="CHEBI:29033"/>
    </cofactor>
</comment>
<dbReference type="Proteomes" id="UP000026960">
    <property type="component" value="Chromosome 1"/>
</dbReference>
<evidence type="ECO:0000256" key="1">
    <source>
        <dbReference type="ARBA" id="ARBA00001954"/>
    </source>
</evidence>
<feature type="region of interest" description="Disordered" evidence="8">
    <location>
        <begin position="549"/>
        <end position="582"/>
    </location>
</feature>
<dbReference type="PaxDb" id="65489-OBART01G20990.1"/>
<dbReference type="Gene3D" id="2.60.120.10">
    <property type="entry name" value="Jelly Rolls"/>
    <property type="match status" value="1"/>
</dbReference>
<reference evidence="9" key="1">
    <citation type="journal article" date="2009" name="Rice">
        <title>De Novo Next Generation Sequencing of Plant Genomes.</title>
        <authorList>
            <person name="Rounsley S."/>
            <person name="Marri P.R."/>
            <person name="Yu Y."/>
            <person name="He R."/>
            <person name="Sisneros N."/>
            <person name="Goicoechea J.L."/>
            <person name="Lee S.J."/>
            <person name="Angelova A."/>
            <person name="Kudrna D."/>
            <person name="Luo M."/>
            <person name="Affourtit J."/>
            <person name="Desany B."/>
            <person name="Knight J."/>
            <person name="Niazi F."/>
            <person name="Egholm M."/>
            <person name="Wing R.A."/>
        </authorList>
    </citation>
    <scope>NUCLEOTIDE SEQUENCE [LARGE SCALE GENOMIC DNA]</scope>
    <source>
        <strain evidence="9">cv. IRGC 105608</strain>
    </source>
</reference>
<evidence type="ECO:0000256" key="7">
    <source>
        <dbReference type="ARBA" id="ARBA00024284"/>
    </source>
</evidence>